<reference evidence="1" key="1">
    <citation type="journal article" date="2023" name="Nat. Commun.">
        <title>Diploid and tetraploid genomes of Acorus and the evolution of monocots.</title>
        <authorList>
            <person name="Ma L."/>
            <person name="Liu K.W."/>
            <person name="Li Z."/>
            <person name="Hsiao Y.Y."/>
            <person name="Qi Y."/>
            <person name="Fu T."/>
            <person name="Tang G.D."/>
            <person name="Zhang D."/>
            <person name="Sun W.H."/>
            <person name="Liu D.K."/>
            <person name="Li Y."/>
            <person name="Chen G.Z."/>
            <person name="Liu X.D."/>
            <person name="Liao X.Y."/>
            <person name="Jiang Y.T."/>
            <person name="Yu X."/>
            <person name="Hao Y."/>
            <person name="Huang J."/>
            <person name="Zhao X.W."/>
            <person name="Ke S."/>
            <person name="Chen Y.Y."/>
            <person name="Wu W.L."/>
            <person name="Hsu J.L."/>
            <person name="Lin Y.F."/>
            <person name="Huang M.D."/>
            <person name="Li C.Y."/>
            <person name="Huang L."/>
            <person name="Wang Z.W."/>
            <person name="Zhao X."/>
            <person name="Zhong W.Y."/>
            <person name="Peng D.H."/>
            <person name="Ahmad S."/>
            <person name="Lan S."/>
            <person name="Zhang J.S."/>
            <person name="Tsai W.C."/>
            <person name="Van de Peer Y."/>
            <person name="Liu Z.J."/>
        </authorList>
    </citation>
    <scope>NUCLEOTIDE SEQUENCE</scope>
    <source>
        <strain evidence="1">SCP</strain>
    </source>
</reference>
<accession>A0AAV9BAH6</accession>
<evidence type="ECO:0000313" key="2">
    <source>
        <dbReference type="Proteomes" id="UP001179952"/>
    </source>
</evidence>
<keyword evidence="2" id="KW-1185">Reference proteome</keyword>
<reference evidence="1" key="2">
    <citation type="submission" date="2023-06" db="EMBL/GenBank/DDBJ databases">
        <authorList>
            <person name="Ma L."/>
            <person name="Liu K.-W."/>
            <person name="Li Z."/>
            <person name="Hsiao Y.-Y."/>
            <person name="Qi Y."/>
            <person name="Fu T."/>
            <person name="Tang G."/>
            <person name="Zhang D."/>
            <person name="Sun W.-H."/>
            <person name="Liu D.-K."/>
            <person name="Li Y."/>
            <person name="Chen G.-Z."/>
            <person name="Liu X.-D."/>
            <person name="Liao X.-Y."/>
            <person name="Jiang Y.-T."/>
            <person name="Yu X."/>
            <person name="Hao Y."/>
            <person name="Huang J."/>
            <person name="Zhao X.-W."/>
            <person name="Ke S."/>
            <person name="Chen Y.-Y."/>
            <person name="Wu W.-L."/>
            <person name="Hsu J.-L."/>
            <person name="Lin Y.-F."/>
            <person name="Huang M.-D."/>
            <person name="Li C.-Y."/>
            <person name="Huang L."/>
            <person name="Wang Z.-W."/>
            <person name="Zhao X."/>
            <person name="Zhong W.-Y."/>
            <person name="Peng D.-H."/>
            <person name="Ahmad S."/>
            <person name="Lan S."/>
            <person name="Zhang J.-S."/>
            <person name="Tsai W.-C."/>
            <person name="Van De Peer Y."/>
            <person name="Liu Z.-J."/>
        </authorList>
    </citation>
    <scope>NUCLEOTIDE SEQUENCE</scope>
    <source>
        <strain evidence="1">SCP</strain>
        <tissue evidence="1">Leaves</tissue>
    </source>
</reference>
<name>A0AAV9BAH6_ACOGR</name>
<evidence type="ECO:0000313" key="1">
    <source>
        <dbReference type="EMBL" id="KAK1273605.1"/>
    </source>
</evidence>
<proteinExistence type="predicted"/>
<protein>
    <submittedName>
        <fullName evidence="1">Uncharacterized protein</fullName>
    </submittedName>
</protein>
<organism evidence="1 2">
    <name type="scientific">Acorus gramineus</name>
    <name type="common">Dwarf sweet flag</name>
    <dbReference type="NCBI Taxonomy" id="55184"/>
    <lineage>
        <taxon>Eukaryota</taxon>
        <taxon>Viridiplantae</taxon>
        <taxon>Streptophyta</taxon>
        <taxon>Embryophyta</taxon>
        <taxon>Tracheophyta</taxon>
        <taxon>Spermatophyta</taxon>
        <taxon>Magnoliopsida</taxon>
        <taxon>Liliopsida</taxon>
        <taxon>Acoraceae</taxon>
        <taxon>Acorus</taxon>
    </lineage>
</organism>
<dbReference type="EMBL" id="JAUJYN010000004">
    <property type="protein sequence ID" value="KAK1273605.1"/>
    <property type="molecule type" value="Genomic_DNA"/>
</dbReference>
<gene>
    <name evidence="1" type="ORF">QJS04_geneDACA012488</name>
</gene>
<dbReference type="AlphaFoldDB" id="A0AAV9BAH6"/>
<dbReference type="Proteomes" id="UP001179952">
    <property type="component" value="Unassembled WGS sequence"/>
</dbReference>
<sequence length="88" mass="10316">MVTPASSESILRENHRQTFKASRLNNLESCLYPSIVQNDYQLGRVIRMSQQVSSVGIQVTKRYKIFHQTYNQRANPKVYKRQIKVGRM</sequence>
<comment type="caution">
    <text evidence="1">The sequence shown here is derived from an EMBL/GenBank/DDBJ whole genome shotgun (WGS) entry which is preliminary data.</text>
</comment>